<feature type="region of interest" description="Disordered" evidence="1">
    <location>
        <begin position="305"/>
        <end position="332"/>
    </location>
</feature>
<dbReference type="Gene3D" id="3.90.1530.30">
    <property type="match status" value="1"/>
</dbReference>
<sequence length="483" mass="54344">MTVAVEIRSTQVKAGSLLLDPKNTRIPADRRSDNQRQLLHELLAHEDVKELAASIAKLGLFANERLVVVPTGRRFTVLEGNRRLAAIKLLLSPELAPTPSQVKYFRSLSAKADLASLGKIDVAVVPDRLSAAPIIAALHTGDSKRRWSSLQQARFYHELMAQGLQPSEVAEQLGISLAQIRSFLRSEKLHRIALSLDLDADTRKRVEDPRFPLTTLERFIESQTGRKFLGIELNDEKGFVGVTHPDRFKAVLAKVVSDVTTKGMTRRINDEADFQKYIEEAEKDLPETKKRGSFDPDAFVVDGEATEELESGERRRSHRPSSTTPKTSPSVVPRDFVCRSQVAKVSAIFKELKSLKIFEHRNSTGVMLRVLMDVALWSYIKREGHADAICDHIDKNGKKRNYNPDWTPPLRDLISYAVDKRIFQGMTADGYKSTRSLAAKDGNYFITIDGFNEFTHNPYVTPTEGDLRALWDRAEPMLEIILS</sequence>
<gene>
    <name evidence="2" type="ORF">WOB96_14380</name>
</gene>
<dbReference type="EMBL" id="JBBPCO010000024">
    <property type="protein sequence ID" value="MEK8090937.1"/>
    <property type="molecule type" value="Genomic_DNA"/>
</dbReference>
<name>A0ABU9DBN7_9PROT</name>
<evidence type="ECO:0000256" key="1">
    <source>
        <dbReference type="SAM" id="MobiDB-lite"/>
    </source>
</evidence>
<proteinExistence type="predicted"/>
<organism evidence="2 3">
    <name type="scientific">Thermithiobacillus plumbiphilus</name>
    <dbReference type="NCBI Taxonomy" id="1729899"/>
    <lineage>
        <taxon>Bacteria</taxon>
        <taxon>Pseudomonadati</taxon>
        <taxon>Pseudomonadota</taxon>
        <taxon>Acidithiobacillia</taxon>
        <taxon>Acidithiobacillales</taxon>
        <taxon>Thermithiobacillaceae</taxon>
        <taxon>Thermithiobacillus</taxon>
    </lineage>
</organism>
<dbReference type="Proteomes" id="UP001446205">
    <property type="component" value="Unassembled WGS sequence"/>
</dbReference>
<reference evidence="2 3" key="1">
    <citation type="submission" date="2024-04" db="EMBL/GenBank/DDBJ databases">
        <authorList>
            <person name="Abashina T."/>
            <person name="Shaikin A."/>
        </authorList>
    </citation>
    <scope>NUCLEOTIDE SEQUENCE [LARGE SCALE GENOMIC DNA]</scope>
    <source>
        <strain evidence="2 3">AAFK</strain>
    </source>
</reference>
<evidence type="ECO:0000313" key="2">
    <source>
        <dbReference type="EMBL" id="MEK8090937.1"/>
    </source>
</evidence>
<dbReference type="SUPFAM" id="SSF110849">
    <property type="entry name" value="ParB/Sulfiredoxin"/>
    <property type="match status" value="1"/>
</dbReference>
<dbReference type="InterPro" id="IPR036086">
    <property type="entry name" value="ParB/Sulfiredoxin_sf"/>
</dbReference>
<protein>
    <submittedName>
        <fullName evidence="2">ParB N-terminal domain-containing protein</fullName>
    </submittedName>
</protein>
<evidence type="ECO:0000313" key="3">
    <source>
        <dbReference type="Proteomes" id="UP001446205"/>
    </source>
</evidence>
<keyword evidence="3" id="KW-1185">Reference proteome</keyword>
<accession>A0ABU9DBN7</accession>
<comment type="caution">
    <text evidence="2">The sequence shown here is derived from an EMBL/GenBank/DDBJ whole genome shotgun (WGS) entry which is preliminary data.</text>
</comment>
<feature type="compositionally biased region" description="Low complexity" evidence="1">
    <location>
        <begin position="320"/>
        <end position="332"/>
    </location>
</feature>
<dbReference type="RefSeq" id="WP_341371993.1">
    <property type="nucleotide sequence ID" value="NZ_JBBPCO010000024.1"/>
</dbReference>